<name>A0ABT6NC93_9FIRM</name>
<evidence type="ECO:0000313" key="2">
    <source>
        <dbReference type="Proteomes" id="UP001158045"/>
    </source>
</evidence>
<organism evidence="1 2">
    <name type="scientific">Fusibacter bizertensis</name>
    <dbReference type="NCBI Taxonomy" id="1488331"/>
    <lineage>
        <taxon>Bacteria</taxon>
        <taxon>Bacillati</taxon>
        <taxon>Bacillota</taxon>
        <taxon>Clostridia</taxon>
        <taxon>Eubacteriales</taxon>
        <taxon>Eubacteriales Family XII. Incertae Sedis</taxon>
        <taxon>Fusibacter</taxon>
    </lineage>
</organism>
<protein>
    <submittedName>
        <fullName evidence="1">Uncharacterized protein</fullName>
    </submittedName>
</protein>
<accession>A0ABT6NC93</accession>
<dbReference type="Proteomes" id="UP001158045">
    <property type="component" value="Unassembled WGS sequence"/>
</dbReference>
<reference evidence="1 2" key="1">
    <citation type="submission" date="2023-04" db="EMBL/GenBank/DDBJ databases">
        <title>Fusibacter bizertensis strain WBS, isolated from littoral bottom sediments of the Arctic seas - biochemical and genomic analysis.</title>
        <authorList>
            <person name="Brioukhanov A.L."/>
        </authorList>
    </citation>
    <scope>NUCLEOTIDE SEQUENCE [LARGE SCALE GENOMIC DNA]</scope>
    <source>
        <strain evidence="1 2">WBS</strain>
    </source>
</reference>
<dbReference type="RefSeq" id="WP_281093867.1">
    <property type="nucleotide sequence ID" value="NZ_JARYZI010000004.1"/>
</dbReference>
<sequence>MYDIRDILRKGIDITKKIKAEYKKLQENSGDMRMRILIGVFIRSADRDISYYEQLVENLTDSIAEAIDFGVFDKISSLVNQFARTIGPINITERKPLVEYALSQQKSLYALLVDIQGRMVTGNEETSIAYYVLTDLIEEKRRFILELEQMSQ</sequence>
<keyword evidence="2" id="KW-1185">Reference proteome</keyword>
<gene>
    <name evidence="1" type="ORF">QE109_07760</name>
</gene>
<comment type="caution">
    <text evidence="1">The sequence shown here is derived from an EMBL/GenBank/DDBJ whole genome shotgun (WGS) entry which is preliminary data.</text>
</comment>
<proteinExistence type="predicted"/>
<evidence type="ECO:0000313" key="1">
    <source>
        <dbReference type="EMBL" id="MDH8678039.1"/>
    </source>
</evidence>
<dbReference type="EMBL" id="JARYZI010000004">
    <property type="protein sequence ID" value="MDH8678039.1"/>
    <property type="molecule type" value="Genomic_DNA"/>
</dbReference>